<dbReference type="PROSITE" id="PS51257">
    <property type="entry name" value="PROKAR_LIPOPROTEIN"/>
    <property type="match status" value="1"/>
</dbReference>
<dbReference type="InterPro" id="IPR006680">
    <property type="entry name" value="Amidohydro-rel"/>
</dbReference>
<dbReference type="Proteomes" id="UP001302477">
    <property type="component" value="Chromosome"/>
</dbReference>
<accession>A0AAU0MYV2</accession>
<sequence length="486" mass="52244">MRFTLNSNTAARRLLAVACGAILATALVSCGGDKQEKGKGPDFARQGAFPSSYKADEAAPVLIRGATVLTGTGEQLPNTDILLKEGKIAAIGEGLKAPKKGLVVEGAGKWVTPGIIDVHSHLGDYPAPAIESSQDGNEMTSPNTSQVWAEHSVWTQDPQFALALAGGVTTLQILPGSANLFGGRGVTLKNVPGRSVQDMKFPGAPYGLKMACGENPKRVYGGKGSLPSTRMGNVAGYRQAWIDAAAYRDKWDNYEKNGGDAPERDLQLETLAGVLNGEILVHNHCYRGEEMAIMMDIAKEFGFQISTFHHAVEAYKVADLLAENNVCAAVWADWWGFKHEAFDMTEANLAIIDQAKACGMIHSDSEIGIQHLNEETAKAMVAGQRAGFHIEPRHAVTWMTLNPAKALGIDKVTGSLEKGKMADLVVWSGNPFSVYSKAEKVFIDGNLMYDRNDPERQPRSDFELGILDAEGARLPQSGHKSPEGGK</sequence>
<reference evidence="4 5" key="1">
    <citation type="submission" date="2023-10" db="EMBL/GenBank/DDBJ databases">
        <title>Description of Microbulbifer bruguierae sp. nov., isolated from the sediments of mangrove plant Bruguiera sexangula and comparative genomic analyses of the genus Microbulbifer.</title>
        <authorList>
            <person name="Long M."/>
        </authorList>
    </citation>
    <scope>NUCLEOTIDE SEQUENCE [LARGE SCALE GENOMIC DNA]</scope>
    <source>
        <strain evidence="4 5">SPO729</strain>
    </source>
</reference>
<evidence type="ECO:0000256" key="2">
    <source>
        <dbReference type="SAM" id="SignalP"/>
    </source>
</evidence>
<keyword evidence="2" id="KW-0732">Signal</keyword>
<feature type="signal peptide" evidence="2">
    <location>
        <begin position="1"/>
        <end position="31"/>
    </location>
</feature>
<dbReference type="Gene3D" id="2.30.40.10">
    <property type="entry name" value="Urease, subunit C, domain 1"/>
    <property type="match status" value="2"/>
</dbReference>
<dbReference type="InterPro" id="IPR050138">
    <property type="entry name" value="DHOase/Allantoinase_Hydrolase"/>
</dbReference>
<feature type="domain" description="Amidohydrolase-related" evidence="3">
    <location>
        <begin position="359"/>
        <end position="446"/>
    </location>
</feature>
<organism evidence="4 5">
    <name type="scientific">Microbulbifer pacificus</name>
    <dbReference type="NCBI Taxonomy" id="407164"/>
    <lineage>
        <taxon>Bacteria</taxon>
        <taxon>Pseudomonadati</taxon>
        <taxon>Pseudomonadota</taxon>
        <taxon>Gammaproteobacteria</taxon>
        <taxon>Cellvibrionales</taxon>
        <taxon>Microbulbiferaceae</taxon>
        <taxon>Microbulbifer</taxon>
    </lineage>
</organism>
<dbReference type="InterPro" id="IPR011059">
    <property type="entry name" value="Metal-dep_hydrolase_composite"/>
</dbReference>
<feature type="chain" id="PRO_5043614077" evidence="2">
    <location>
        <begin position="32"/>
        <end position="486"/>
    </location>
</feature>
<feature type="compositionally biased region" description="Basic and acidic residues" evidence="1">
    <location>
        <begin position="450"/>
        <end position="462"/>
    </location>
</feature>
<dbReference type="KEGG" id="mpaf:R5R33_01510"/>
<dbReference type="EMBL" id="CP137555">
    <property type="protein sequence ID" value="WOX05855.1"/>
    <property type="molecule type" value="Genomic_DNA"/>
</dbReference>
<dbReference type="SUPFAM" id="SSF51338">
    <property type="entry name" value="Composite domain of metallo-dependent hydrolases"/>
    <property type="match status" value="1"/>
</dbReference>
<dbReference type="InterPro" id="IPR032466">
    <property type="entry name" value="Metal_Hydrolase"/>
</dbReference>
<proteinExistence type="predicted"/>
<keyword evidence="5" id="KW-1185">Reference proteome</keyword>
<name>A0AAU0MYV2_9GAMM</name>
<gene>
    <name evidence="4" type="ORF">R5R33_01510</name>
</gene>
<dbReference type="RefSeq" id="WP_318954318.1">
    <property type="nucleotide sequence ID" value="NZ_CP137555.1"/>
</dbReference>
<dbReference type="Pfam" id="PF01979">
    <property type="entry name" value="Amidohydro_1"/>
    <property type="match status" value="1"/>
</dbReference>
<dbReference type="GO" id="GO:0004038">
    <property type="term" value="F:allantoinase activity"/>
    <property type="evidence" value="ECO:0007669"/>
    <property type="project" value="TreeGrafter"/>
</dbReference>
<feature type="region of interest" description="Disordered" evidence="1">
    <location>
        <begin position="450"/>
        <end position="486"/>
    </location>
</feature>
<dbReference type="AlphaFoldDB" id="A0AAU0MYV2"/>
<dbReference type="Gene3D" id="3.20.20.140">
    <property type="entry name" value="Metal-dependent hydrolases"/>
    <property type="match status" value="1"/>
</dbReference>
<protein>
    <submittedName>
        <fullName evidence="4">Amidohydrolase</fullName>
    </submittedName>
</protein>
<evidence type="ECO:0000313" key="5">
    <source>
        <dbReference type="Proteomes" id="UP001302477"/>
    </source>
</evidence>
<dbReference type="GO" id="GO:0005737">
    <property type="term" value="C:cytoplasm"/>
    <property type="evidence" value="ECO:0007669"/>
    <property type="project" value="TreeGrafter"/>
</dbReference>
<dbReference type="PANTHER" id="PTHR43668">
    <property type="entry name" value="ALLANTOINASE"/>
    <property type="match status" value="1"/>
</dbReference>
<evidence type="ECO:0000313" key="4">
    <source>
        <dbReference type="EMBL" id="WOX05855.1"/>
    </source>
</evidence>
<evidence type="ECO:0000256" key="1">
    <source>
        <dbReference type="SAM" id="MobiDB-lite"/>
    </source>
</evidence>
<dbReference type="SUPFAM" id="SSF51556">
    <property type="entry name" value="Metallo-dependent hydrolases"/>
    <property type="match status" value="1"/>
</dbReference>
<dbReference type="PANTHER" id="PTHR43668:SF5">
    <property type="entry name" value="AMIDOHYDROLASE 3 DOMAIN-CONTAINING PROTEIN"/>
    <property type="match status" value="1"/>
</dbReference>
<dbReference type="CDD" id="cd01309">
    <property type="entry name" value="Met_dep_hydrolase_C"/>
    <property type="match status" value="1"/>
</dbReference>
<dbReference type="GO" id="GO:0006145">
    <property type="term" value="P:purine nucleobase catabolic process"/>
    <property type="evidence" value="ECO:0007669"/>
    <property type="project" value="TreeGrafter"/>
</dbReference>
<evidence type="ECO:0000259" key="3">
    <source>
        <dbReference type="Pfam" id="PF01979"/>
    </source>
</evidence>